<dbReference type="InterPro" id="IPR012796">
    <property type="entry name" value="Lysidine-tRNA-synth_C"/>
</dbReference>
<evidence type="ECO:0000256" key="2">
    <source>
        <dbReference type="ARBA" id="ARBA00022490"/>
    </source>
</evidence>
<keyword evidence="13" id="KW-1185">Reference proteome</keyword>
<evidence type="ECO:0000256" key="7">
    <source>
        <dbReference type="ARBA" id="ARBA00048539"/>
    </source>
</evidence>
<dbReference type="SMART" id="SM00977">
    <property type="entry name" value="TilS_C"/>
    <property type="match status" value="1"/>
</dbReference>
<dbReference type="EMBL" id="JABUMC010000010">
    <property type="protein sequence ID" value="MBV6546785.1"/>
    <property type="molecule type" value="Genomic_DNA"/>
</dbReference>
<feature type="domain" description="Lysidine-tRNA(Ile) synthetase C-terminal" evidence="9">
    <location>
        <begin position="388"/>
        <end position="441"/>
    </location>
</feature>
<comment type="catalytic activity">
    <reaction evidence="7 8">
        <text>cytidine(34) in tRNA(Ile2) + L-lysine + ATP = lysidine(34) in tRNA(Ile2) + AMP + diphosphate + H(+)</text>
        <dbReference type="Rhea" id="RHEA:43744"/>
        <dbReference type="Rhea" id="RHEA-COMP:10625"/>
        <dbReference type="Rhea" id="RHEA-COMP:10670"/>
        <dbReference type="ChEBI" id="CHEBI:15378"/>
        <dbReference type="ChEBI" id="CHEBI:30616"/>
        <dbReference type="ChEBI" id="CHEBI:32551"/>
        <dbReference type="ChEBI" id="CHEBI:33019"/>
        <dbReference type="ChEBI" id="CHEBI:82748"/>
        <dbReference type="ChEBI" id="CHEBI:83665"/>
        <dbReference type="ChEBI" id="CHEBI:456215"/>
        <dbReference type="EC" id="6.3.4.19"/>
    </reaction>
</comment>
<comment type="similarity">
    <text evidence="8">Belongs to the tRNA(Ile)-lysidine synthase family.</text>
</comment>
<dbReference type="Gene3D" id="1.20.59.20">
    <property type="match status" value="1"/>
</dbReference>
<dbReference type="GeneID" id="65548956"/>
<dbReference type="Pfam" id="PF09179">
    <property type="entry name" value="TilS"/>
    <property type="match status" value="1"/>
</dbReference>
<dbReference type="GO" id="GO:0005524">
    <property type="term" value="F:ATP binding"/>
    <property type="evidence" value="ECO:0007669"/>
    <property type="project" value="UniProtKB-UniRule"/>
</dbReference>
<evidence type="ECO:0000259" key="9">
    <source>
        <dbReference type="SMART" id="SM00977"/>
    </source>
</evidence>
<organism evidence="11 12">
    <name type="scientific">Ursidibacter maritimus</name>
    <dbReference type="NCBI Taxonomy" id="1331689"/>
    <lineage>
        <taxon>Bacteria</taxon>
        <taxon>Pseudomonadati</taxon>
        <taxon>Pseudomonadota</taxon>
        <taxon>Gammaproteobacteria</taxon>
        <taxon>Pasteurellales</taxon>
        <taxon>Pasteurellaceae</taxon>
        <taxon>Ursidibacter</taxon>
    </lineage>
</organism>
<dbReference type="GO" id="GO:0006400">
    <property type="term" value="P:tRNA modification"/>
    <property type="evidence" value="ECO:0007669"/>
    <property type="project" value="UniProtKB-UniRule"/>
</dbReference>
<keyword evidence="5 8" id="KW-0547">Nucleotide-binding</keyword>
<evidence type="ECO:0000256" key="3">
    <source>
        <dbReference type="ARBA" id="ARBA00022598"/>
    </source>
</evidence>
<dbReference type="EC" id="6.3.4.19" evidence="8"/>
<keyword evidence="3 8" id="KW-0436">Ligase</keyword>
<dbReference type="InterPro" id="IPR012795">
    <property type="entry name" value="tRNA_Ile_lys_synt_N"/>
</dbReference>
<protein>
    <recommendedName>
        <fullName evidence="8">tRNA(Ile)-lysidine synthase</fullName>
        <ecNumber evidence="8">6.3.4.19</ecNumber>
    </recommendedName>
    <alternativeName>
        <fullName evidence="8">tRNA(Ile)-2-lysyl-cytidine synthase</fullName>
    </alternativeName>
    <alternativeName>
        <fullName evidence="8">tRNA(Ile)-lysidine synthetase</fullName>
    </alternativeName>
</protein>
<dbReference type="PANTHER" id="PTHR43033">
    <property type="entry name" value="TRNA(ILE)-LYSIDINE SYNTHASE-RELATED"/>
    <property type="match status" value="1"/>
</dbReference>
<dbReference type="NCBIfam" id="TIGR02433">
    <property type="entry name" value="lysidine_TilS_C"/>
    <property type="match status" value="1"/>
</dbReference>
<dbReference type="OrthoDB" id="9807403at2"/>
<dbReference type="GO" id="GO:0005737">
    <property type="term" value="C:cytoplasm"/>
    <property type="evidence" value="ECO:0007669"/>
    <property type="project" value="UniProtKB-SubCell"/>
</dbReference>
<comment type="subcellular location">
    <subcellularLocation>
        <location evidence="1 8">Cytoplasm</location>
    </subcellularLocation>
</comment>
<dbReference type="InterPro" id="IPR014729">
    <property type="entry name" value="Rossmann-like_a/b/a_fold"/>
</dbReference>
<dbReference type="Proteomes" id="UP000732858">
    <property type="component" value="Unassembled WGS sequence"/>
</dbReference>
<reference evidence="11 13" key="1">
    <citation type="journal article" date="2021" name="Mol. Ecol.">
        <title>Polar bear-adapted Ursidibacter maritimus are remarkably conserved after generations in captivity.</title>
        <authorList>
            <person name="Espinosa-Gongora C."/>
            <person name="Hansen M.J."/>
            <person name="Bertelsen M.F."/>
            <person name="Bojesen A.M."/>
        </authorList>
    </citation>
    <scope>NUCLEOTIDE SEQUENCE</scope>
    <source>
        <strain evidence="11">Pb43105x</strain>
        <strain evidence="10 13">Pb43106</strain>
    </source>
</reference>
<evidence type="ECO:0000256" key="1">
    <source>
        <dbReference type="ARBA" id="ARBA00004496"/>
    </source>
</evidence>
<dbReference type="Pfam" id="PF11734">
    <property type="entry name" value="TilS_C"/>
    <property type="match status" value="1"/>
</dbReference>
<dbReference type="HAMAP" id="MF_01161">
    <property type="entry name" value="tRNA_Ile_lys_synt"/>
    <property type="match status" value="1"/>
</dbReference>
<dbReference type="SUPFAM" id="SSF52402">
    <property type="entry name" value="Adenine nucleotide alpha hydrolases-like"/>
    <property type="match status" value="1"/>
</dbReference>
<dbReference type="InterPro" id="IPR012094">
    <property type="entry name" value="tRNA_Ile_lys_synt"/>
</dbReference>
<dbReference type="Proteomes" id="UP001196379">
    <property type="component" value="Unassembled WGS sequence"/>
</dbReference>
<dbReference type="InterPro" id="IPR015262">
    <property type="entry name" value="tRNA_Ile_lys_synt_subst-bd"/>
</dbReference>
<evidence type="ECO:0000256" key="8">
    <source>
        <dbReference type="HAMAP-Rule" id="MF_01161"/>
    </source>
</evidence>
<gene>
    <name evidence="8 11" type="primary">tilS</name>
    <name evidence="10" type="ORF">HT657_08100</name>
    <name evidence="11" type="ORF">HT672_05725</name>
</gene>
<name>A0A949T583_9PAST</name>
<dbReference type="CDD" id="cd01992">
    <property type="entry name" value="TilS_N"/>
    <property type="match status" value="1"/>
</dbReference>
<comment type="domain">
    <text evidence="8">The N-terminal region contains the highly conserved SGGXDS motif, predicted to be a P-loop motif involved in ATP binding.</text>
</comment>
<evidence type="ECO:0000313" key="13">
    <source>
        <dbReference type="Proteomes" id="UP001196379"/>
    </source>
</evidence>
<comment type="function">
    <text evidence="8">Ligates lysine onto the cytidine present at position 34 of the AUA codon-specific tRNA(Ile) that contains the anticodon CAU, in an ATP-dependent manner. Cytidine is converted to lysidine, thus changing the amino acid specificity of the tRNA from methionine to isoleucine.</text>
</comment>
<dbReference type="RefSeq" id="WP_157403141.1">
    <property type="nucleotide sequence ID" value="NZ_JABULY010000005.1"/>
</dbReference>
<dbReference type="SUPFAM" id="SSF82829">
    <property type="entry name" value="MesJ substrate recognition domain-like"/>
    <property type="match status" value="1"/>
</dbReference>
<feature type="binding site" evidence="8">
    <location>
        <begin position="25"/>
        <end position="30"/>
    </location>
    <ligand>
        <name>ATP</name>
        <dbReference type="ChEBI" id="CHEBI:30616"/>
    </ligand>
</feature>
<dbReference type="PANTHER" id="PTHR43033:SF1">
    <property type="entry name" value="TRNA(ILE)-LYSIDINE SYNTHASE-RELATED"/>
    <property type="match status" value="1"/>
</dbReference>
<evidence type="ECO:0000256" key="6">
    <source>
        <dbReference type="ARBA" id="ARBA00022840"/>
    </source>
</evidence>
<dbReference type="Gene3D" id="3.40.50.620">
    <property type="entry name" value="HUPs"/>
    <property type="match status" value="1"/>
</dbReference>
<evidence type="ECO:0000313" key="10">
    <source>
        <dbReference type="EMBL" id="MBV6532089.1"/>
    </source>
</evidence>
<evidence type="ECO:0000313" key="11">
    <source>
        <dbReference type="EMBL" id="MBV6546785.1"/>
    </source>
</evidence>
<evidence type="ECO:0000256" key="5">
    <source>
        <dbReference type="ARBA" id="ARBA00022741"/>
    </source>
</evidence>
<dbReference type="GO" id="GO:0032267">
    <property type="term" value="F:tRNA(Ile)-lysidine synthase activity"/>
    <property type="evidence" value="ECO:0007669"/>
    <property type="project" value="UniProtKB-EC"/>
</dbReference>
<sequence>MLISTLRQQLAIHTPQQTDFLIGLSGGVDSVVLLHLLCQLRQENPLNLRAIHIHHGLSSNADSWAEFCQHLCGEWQVPLTVCKVNVSGKQGIEANARQARYQAIAQHIQPNEMLVTAHHLDDQVETFFLALKRGSGITGLSAMKTVSSWGKEMWEENARNNTLQEFTIFRPLLTSPKSAIQAYAVTHCLEWINDESNADSRYERNFLRNDILPLLNQRWQQFDQMVARAAQHCAEQQQLVEELLNDELHARLNLAERRFNIEEFNQLSHLKQQQLIRLWLEKCQMPMPSQIQLEQIITNVIFAEQDKNPEFRLADKMLRRYQKHLFITEIFADTPPFEQMLLAKQADEFTLPENIGTLVRTSDALIFRKKSGQTHRLLLPTALQQEPLTIKLNYRGKVPLYPHSKREEMKKIWQKNNVPVWERTRTPLVFFNQQLVAVLTTP</sequence>
<dbReference type="Pfam" id="PF01171">
    <property type="entry name" value="ATP_bind_3"/>
    <property type="match status" value="1"/>
</dbReference>
<accession>A0A949T583</accession>
<dbReference type="AlphaFoldDB" id="A0A949T583"/>
<dbReference type="NCBIfam" id="TIGR02432">
    <property type="entry name" value="lysidine_TilS_N"/>
    <property type="match status" value="1"/>
</dbReference>
<proteinExistence type="inferred from homology"/>
<dbReference type="InterPro" id="IPR011063">
    <property type="entry name" value="TilS/TtcA_N"/>
</dbReference>
<keyword evidence="4 8" id="KW-0819">tRNA processing</keyword>
<evidence type="ECO:0000256" key="4">
    <source>
        <dbReference type="ARBA" id="ARBA00022694"/>
    </source>
</evidence>
<comment type="caution">
    <text evidence="11">The sequence shown here is derived from an EMBL/GenBank/DDBJ whole genome shotgun (WGS) entry which is preliminary data.</text>
</comment>
<dbReference type="EMBL" id="JABULY010000005">
    <property type="protein sequence ID" value="MBV6532089.1"/>
    <property type="molecule type" value="Genomic_DNA"/>
</dbReference>
<keyword evidence="6 8" id="KW-0067">ATP-binding</keyword>
<dbReference type="SUPFAM" id="SSF56037">
    <property type="entry name" value="PheT/TilS domain"/>
    <property type="match status" value="1"/>
</dbReference>
<evidence type="ECO:0000313" key="12">
    <source>
        <dbReference type="Proteomes" id="UP000732858"/>
    </source>
</evidence>
<keyword evidence="2 8" id="KW-0963">Cytoplasm</keyword>